<keyword evidence="2" id="KW-0479">Metal-binding</keyword>
<dbReference type="Proteomes" id="UP000320679">
    <property type="component" value="Unassembled WGS sequence"/>
</dbReference>
<dbReference type="EMBL" id="SOJK01000294">
    <property type="protein sequence ID" value="TET43049.1"/>
    <property type="molecule type" value="Genomic_DNA"/>
</dbReference>
<keyword evidence="1" id="KW-0004">4Fe-4S</keyword>
<accession>A0A523UKZ1</accession>
<dbReference type="InterPro" id="IPR050157">
    <property type="entry name" value="PSI_iron-sulfur_center"/>
</dbReference>
<organism evidence="6 7">
    <name type="scientific">Aerophobetes bacterium</name>
    <dbReference type="NCBI Taxonomy" id="2030807"/>
    <lineage>
        <taxon>Bacteria</taxon>
        <taxon>Candidatus Aerophobota</taxon>
    </lineage>
</organism>
<feature type="domain" description="4Fe-4S ferredoxin-type" evidence="5">
    <location>
        <begin position="32"/>
        <end position="61"/>
    </location>
</feature>
<evidence type="ECO:0000256" key="3">
    <source>
        <dbReference type="ARBA" id="ARBA00023004"/>
    </source>
</evidence>
<dbReference type="SUPFAM" id="SSF54862">
    <property type="entry name" value="4Fe-4S ferredoxins"/>
    <property type="match status" value="1"/>
</dbReference>
<reference evidence="6 7" key="1">
    <citation type="submission" date="2019-03" db="EMBL/GenBank/DDBJ databases">
        <title>Metabolic potential of uncultured bacteria and archaea associated with petroleum seepage in deep-sea sediments.</title>
        <authorList>
            <person name="Dong X."/>
            <person name="Hubert C."/>
        </authorList>
    </citation>
    <scope>NUCLEOTIDE SEQUENCE [LARGE SCALE GENOMIC DNA]</scope>
    <source>
        <strain evidence="6">E29_bin78</strain>
    </source>
</reference>
<evidence type="ECO:0000256" key="4">
    <source>
        <dbReference type="ARBA" id="ARBA00023014"/>
    </source>
</evidence>
<evidence type="ECO:0000256" key="1">
    <source>
        <dbReference type="ARBA" id="ARBA00022485"/>
    </source>
</evidence>
<protein>
    <submittedName>
        <fullName evidence="6">4Fe-4S dicluster domain-containing protein</fullName>
    </submittedName>
</protein>
<dbReference type="GO" id="GO:0051539">
    <property type="term" value="F:4 iron, 4 sulfur cluster binding"/>
    <property type="evidence" value="ECO:0007669"/>
    <property type="project" value="UniProtKB-KW"/>
</dbReference>
<dbReference type="PANTHER" id="PTHR24960:SF79">
    <property type="entry name" value="PHOTOSYSTEM I IRON-SULFUR CENTER"/>
    <property type="match status" value="1"/>
</dbReference>
<dbReference type="InterPro" id="IPR017896">
    <property type="entry name" value="4Fe4S_Fe-S-bd"/>
</dbReference>
<dbReference type="AlphaFoldDB" id="A0A523UKZ1"/>
<dbReference type="PROSITE" id="PS51379">
    <property type="entry name" value="4FE4S_FER_2"/>
    <property type="match status" value="2"/>
</dbReference>
<evidence type="ECO:0000256" key="2">
    <source>
        <dbReference type="ARBA" id="ARBA00022723"/>
    </source>
</evidence>
<dbReference type="PROSITE" id="PS00198">
    <property type="entry name" value="4FE4S_FER_1"/>
    <property type="match status" value="2"/>
</dbReference>
<dbReference type="PANTHER" id="PTHR24960">
    <property type="entry name" value="PHOTOSYSTEM I IRON-SULFUR CENTER-RELATED"/>
    <property type="match status" value="1"/>
</dbReference>
<dbReference type="Gene3D" id="3.30.70.20">
    <property type="match status" value="1"/>
</dbReference>
<name>A0A523UKZ1_UNCAE</name>
<keyword evidence="4" id="KW-0411">Iron-sulfur</keyword>
<sequence>MEKPLIDEEACTGCEVCLDECPNDCLELVEDVAKLVRSEDCDGCGSCAEVCPTEAISMQEE</sequence>
<gene>
    <name evidence="6" type="ORF">E3J59_07025</name>
</gene>
<keyword evidence="3" id="KW-0408">Iron</keyword>
<evidence type="ECO:0000259" key="5">
    <source>
        <dbReference type="PROSITE" id="PS51379"/>
    </source>
</evidence>
<comment type="caution">
    <text evidence="6">The sequence shown here is derived from an EMBL/GenBank/DDBJ whole genome shotgun (WGS) entry which is preliminary data.</text>
</comment>
<proteinExistence type="predicted"/>
<dbReference type="GO" id="GO:0046872">
    <property type="term" value="F:metal ion binding"/>
    <property type="evidence" value="ECO:0007669"/>
    <property type="project" value="UniProtKB-KW"/>
</dbReference>
<feature type="domain" description="4Fe-4S ferredoxin-type" evidence="5">
    <location>
        <begin position="2"/>
        <end position="31"/>
    </location>
</feature>
<dbReference type="Pfam" id="PF13237">
    <property type="entry name" value="Fer4_10"/>
    <property type="match status" value="1"/>
</dbReference>
<evidence type="ECO:0000313" key="7">
    <source>
        <dbReference type="Proteomes" id="UP000320679"/>
    </source>
</evidence>
<evidence type="ECO:0000313" key="6">
    <source>
        <dbReference type="EMBL" id="TET43049.1"/>
    </source>
</evidence>
<dbReference type="InterPro" id="IPR017900">
    <property type="entry name" value="4Fe4S_Fe_S_CS"/>
</dbReference>